<name>A0AAN9LSE9_CANGL</name>
<proteinExistence type="predicted"/>
<keyword evidence="2" id="KW-1185">Reference proteome</keyword>
<comment type="caution">
    <text evidence="1">The sequence shown here is derived from an EMBL/GenBank/DDBJ whole genome shotgun (WGS) entry which is preliminary data.</text>
</comment>
<evidence type="ECO:0000313" key="1">
    <source>
        <dbReference type="EMBL" id="KAK7338723.1"/>
    </source>
</evidence>
<sequence length="70" mass="7693">MPMGLGTREDYTGFTINLGLEITYQNSKISEQASRNLGAGATNQAKVWPYTNEAKSPSRKLLTLCLEILS</sequence>
<reference evidence="1 2" key="1">
    <citation type="submission" date="2024-01" db="EMBL/GenBank/DDBJ databases">
        <title>The genomes of 5 underutilized Papilionoideae crops provide insights into root nodulation and disease resistanc.</title>
        <authorList>
            <person name="Jiang F."/>
        </authorList>
    </citation>
    <scope>NUCLEOTIDE SEQUENCE [LARGE SCALE GENOMIC DNA]</scope>
    <source>
        <strain evidence="1">LVBAO_FW01</strain>
        <tissue evidence="1">Leaves</tissue>
    </source>
</reference>
<accession>A0AAN9LSE9</accession>
<dbReference type="Proteomes" id="UP001367508">
    <property type="component" value="Unassembled WGS sequence"/>
</dbReference>
<protein>
    <submittedName>
        <fullName evidence="1">Uncharacterized protein</fullName>
    </submittedName>
</protein>
<dbReference type="EMBL" id="JAYMYQ010000004">
    <property type="protein sequence ID" value="KAK7338723.1"/>
    <property type="molecule type" value="Genomic_DNA"/>
</dbReference>
<organism evidence="1 2">
    <name type="scientific">Canavalia gladiata</name>
    <name type="common">Sword bean</name>
    <name type="synonym">Dolichos gladiatus</name>
    <dbReference type="NCBI Taxonomy" id="3824"/>
    <lineage>
        <taxon>Eukaryota</taxon>
        <taxon>Viridiplantae</taxon>
        <taxon>Streptophyta</taxon>
        <taxon>Embryophyta</taxon>
        <taxon>Tracheophyta</taxon>
        <taxon>Spermatophyta</taxon>
        <taxon>Magnoliopsida</taxon>
        <taxon>eudicotyledons</taxon>
        <taxon>Gunneridae</taxon>
        <taxon>Pentapetalae</taxon>
        <taxon>rosids</taxon>
        <taxon>fabids</taxon>
        <taxon>Fabales</taxon>
        <taxon>Fabaceae</taxon>
        <taxon>Papilionoideae</taxon>
        <taxon>50 kb inversion clade</taxon>
        <taxon>NPAAA clade</taxon>
        <taxon>indigoferoid/millettioid clade</taxon>
        <taxon>Phaseoleae</taxon>
        <taxon>Canavalia</taxon>
    </lineage>
</organism>
<evidence type="ECO:0000313" key="2">
    <source>
        <dbReference type="Proteomes" id="UP001367508"/>
    </source>
</evidence>
<gene>
    <name evidence="1" type="ORF">VNO77_19353</name>
</gene>
<dbReference type="AlphaFoldDB" id="A0AAN9LSE9"/>